<evidence type="ECO:0000256" key="1">
    <source>
        <dbReference type="SAM" id="Phobius"/>
    </source>
</evidence>
<name>A0AAP0KBB6_9MAGN</name>
<proteinExistence type="predicted"/>
<dbReference type="AlphaFoldDB" id="A0AAP0KBB6"/>
<gene>
    <name evidence="2" type="ORF">Scep_007301</name>
</gene>
<reference evidence="2 3" key="1">
    <citation type="submission" date="2024-01" db="EMBL/GenBank/DDBJ databases">
        <title>Genome assemblies of Stephania.</title>
        <authorList>
            <person name="Yang L."/>
        </authorList>
    </citation>
    <scope>NUCLEOTIDE SEQUENCE [LARGE SCALE GENOMIC DNA]</scope>
    <source>
        <strain evidence="2">JXDWG</strain>
        <tissue evidence="2">Leaf</tissue>
    </source>
</reference>
<feature type="transmembrane region" description="Helical" evidence="1">
    <location>
        <begin position="7"/>
        <end position="26"/>
    </location>
</feature>
<keyword evidence="1" id="KW-0812">Transmembrane</keyword>
<evidence type="ECO:0000313" key="3">
    <source>
        <dbReference type="Proteomes" id="UP001419268"/>
    </source>
</evidence>
<keyword evidence="1" id="KW-0472">Membrane</keyword>
<organism evidence="2 3">
    <name type="scientific">Stephania cephalantha</name>
    <dbReference type="NCBI Taxonomy" id="152367"/>
    <lineage>
        <taxon>Eukaryota</taxon>
        <taxon>Viridiplantae</taxon>
        <taxon>Streptophyta</taxon>
        <taxon>Embryophyta</taxon>
        <taxon>Tracheophyta</taxon>
        <taxon>Spermatophyta</taxon>
        <taxon>Magnoliopsida</taxon>
        <taxon>Ranunculales</taxon>
        <taxon>Menispermaceae</taxon>
        <taxon>Menispermoideae</taxon>
        <taxon>Cissampelideae</taxon>
        <taxon>Stephania</taxon>
    </lineage>
</organism>
<comment type="caution">
    <text evidence="2">The sequence shown here is derived from an EMBL/GenBank/DDBJ whole genome shotgun (WGS) entry which is preliminary data.</text>
</comment>
<protein>
    <submittedName>
        <fullName evidence="2">Uncharacterized protein</fullName>
    </submittedName>
</protein>
<dbReference type="Proteomes" id="UP001419268">
    <property type="component" value="Unassembled WGS sequence"/>
</dbReference>
<sequence>MILPFDLIVSIAFSIFCFLIHVIGSFCEASTISNVFELRTTLTFWVLRRKKKNN</sequence>
<keyword evidence="3" id="KW-1185">Reference proteome</keyword>
<evidence type="ECO:0000313" key="2">
    <source>
        <dbReference type="EMBL" id="KAK9148544.1"/>
    </source>
</evidence>
<accession>A0AAP0KBB6</accession>
<dbReference type="EMBL" id="JBBNAG010000003">
    <property type="protein sequence ID" value="KAK9148544.1"/>
    <property type="molecule type" value="Genomic_DNA"/>
</dbReference>
<keyword evidence="1" id="KW-1133">Transmembrane helix</keyword>